<dbReference type="EMBL" id="CDMY01000666">
    <property type="protein sequence ID" value="CEM29082.1"/>
    <property type="molecule type" value="Genomic_DNA"/>
</dbReference>
<dbReference type="VEuPathDB" id="CryptoDB:Vbra_9948"/>
<organism evidence="2 3">
    <name type="scientific">Vitrella brassicaformis (strain CCMP3155)</name>
    <dbReference type="NCBI Taxonomy" id="1169540"/>
    <lineage>
        <taxon>Eukaryota</taxon>
        <taxon>Sar</taxon>
        <taxon>Alveolata</taxon>
        <taxon>Colpodellida</taxon>
        <taxon>Vitrellaceae</taxon>
        <taxon>Vitrella</taxon>
    </lineage>
</organism>
<keyword evidence="3" id="KW-1185">Reference proteome</keyword>
<gene>
    <name evidence="2" type="ORF">Vbra_9948</name>
</gene>
<dbReference type="Proteomes" id="UP000041254">
    <property type="component" value="Unassembled WGS sequence"/>
</dbReference>
<proteinExistence type="predicted"/>
<dbReference type="InParanoid" id="A0A0G4GHH8"/>
<protein>
    <recommendedName>
        <fullName evidence="4">Apple domain-containing protein</fullName>
    </recommendedName>
</protein>
<reference evidence="2 3" key="1">
    <citation type="submission" date="2014-11" db="EMBL/GenBank/DDBJ databases">
        <authorList>
            <person name="Zhu J."/>
            <person name="Qi W."/>
            <person name="Song R."/>
        </authorList>
    </citation>
    <scope>NUCLEOTIDE SEQUENCE [LARGE SCALE GENOMIC DNA]</scope>
</reference>
<accession>A0A0G4GHH8</accession>
<dbReference type="PhylomeDB" id="A0A0G4GHH8"/>
<sequence length="244" mass="26349">MHTVIPLLLACLSALPFACGGEDGAVSDQDIPPAPHGFVYIGGGLCYPTNDTSGKDSSTETPIIDEDGVVVGLGGVRHQAQSVGIDIDECGRLCRQIAPGAERPPMAPEEGNCYGFQYSPLSQSCTFIVDTVPVTSNGMDFSKCYRFVGGEEPYEYVGSGACRVEVDGKVTVGQFFSLFDVPQTNITAEYCFEYCNRFNREYGAISTITNEPFCTGVEVRTLCEIQVLYPPTIAEPQLCYALKQ</sequence>
<evidence type="ECO:0000313" key="3">
    <source>
        <dbReference type="Proteomes" id="UP000041254"/>
    </source>
</evidence>
<evidence type="ECO:0000313" key="2">
    <source>
        <dbReference type="EMBL" id="CEM29082.1"/>
    </source>
</evidence>
<feature type="chain" id="PRO_5005190005" description="Apple domain-containing protein" evidence="1">
    <location>
        <begin position="21"/>
        <end position="244"/>
    </location>
</feature>
<evidence type="ECO:0000256" key="1">
    <source>
        <dbReference type="SAM" id="SignalP"/>
    </source>
</evidence>
<dbReference type="AlphaFoldDB" id="A0A0G4GHH8"/>
<keyword evidence="1" id="KW-0732">Signal</keyword>
<evidence type="ECO:0008006" key="4">
    <source>
        <dbReference type="Google" id="ProtNLM"/>
    </source>
</evidence>
<name>A0A0G4GHH8_VITBC</name>
<feature type="signal peptide" evidence="1">
    <location>
        <begin position="1"/>
        <end position="20"/>
    </location>
</feature>